<proteinExistence type="predicted"/>
<reference evidence="1" key="1">
    <citation type="submission" date="2021-02" db="EMBL/GenBank/DDBJ databases">
        <authorList>
            <person name="Nowell W R."/>
        </authorList>
    </citation>
    <scope>NUCLEOTIDE SEQUENCE</scope>
</reference>
<accession>A0A8S3CBR0</accession>
<protein>
    <submittedName>
        <fullName evidence="1">Uncharacterized protein</fullName>
    </submittedName>
</protein>
<dbReference type="AlphaFoldDB" id="A0A8S3CBR0"/>
<dbReference type="Proteomes" id="UP000681967">
    <property type="component" value="Unassembled WGS sequence"/>
</dbReference>
<sequence>ALLQFKILDDPIYNDYRAYIRLCHAKSKDYNPSPIALIDGNPWKYYADRLSVIDMVLDDGDLNGFIHESAKTISRIIPLMQLISLHKSLLIHDF</sequence>
<name>A0A8S3CBR0_9BILA</name>
<evidence type="ECO:0000313" key="2">
    <source>
        <dbReference type="Proteomes" id="UP000681967"/>
    </source>
</evidence>
<organism evidence="1 2">
    <name type="scientific">Rotaria magnacalcarata</name>
    <dbReference type="NCBI Taxonomy" id="392030"/>
    <lineage>
        <taxon>Eukaryota</taxon>
        <taxon>Metazoa</taxon>
        <taxon>Spiralia</taxon>
        <taxon>Gnathifera</taxon>
        <taxon>Rotifera</taxon>
        <taxon>Eurotatoria</taxon>
        <taxon>Bdelloidea</taxon>
        <taxon>Philodinida</taxon>
        <taxon>Philodinidae</taxon>
        <taxon>Rotaria</taxon>
    </lineage>
</organism>
<comment type="caution">
    <text evidence="1">The sequence shown here is derived from an EMBL/GenBank/DDBJ whole genome shotgun (WGS) entry which is preliminary data.</text>
</comment>
<evidence type="ECO:0000313" key="1">
    <source>
        <dbReference type="EMBL" id="CAF4904104.1"/>
    </source>
</evidence>
<dbReference type="EMBL" id="CAJOBH010168818">
    <property type="protein sequence ID" value="CAF4904104.1"/>
    <property type="molecule type" value="Genomic_DNA"/>
</dbReference>
<feature type="non-terminal residue" evidence="1">
    <location>
        <position position="1"/>
    </location>
</feature>
<gene>
    <name evidence="1" type="ORF">BYL167_LOCUS52311</name>
</gene>